<dbReference type="GO" id="GO:0035091">
    <property type="term" value="F:phosphatidylinositol binding"/>
    <property type="evidence" value="ECO:0007669"/>
    <property type="project" value="InterPro"/>
</dbReference>
<evidence type="ECO:0000259" key="1">
    <source>
        <dbReference type="Pfam" id="PF00787"/>
    </source>
</evidence>
<dbReference type="Pfam" id="PF00787">
    <property type="entry name" value="PX"/>
    <property type="match status" value="1"/>
</dbReference>
<reference evidence="2" key="1">
    <citation type="journal article" date="2020" name="Fungal Divers.">
        <title>Resolving the Mortierellaceae phylogeny through synthesis of multi-gene phylogenetics and phylogenomics.</title>
        <authorList>
            <person name="Vandepol N."/>
            <person name="Liber J."/>
            <person name="Desiro A."/>
            <person name="Na H."/>
            <person name="Kennedy M."/>
            <person name="Barry K."/>
            <person name="Grigoriev I.V."/>
            <person name="Miller A.N."/>
            <person name="O'Donnell K."/>
            <person name="Stajich J.E."/>
            <person name="Bonito G."/>
        </authorList>
    </citation>
    <scope>NUCLEOTIDE SEQUENCE</scope>
    <source>
        <strain evidence="2">MES-2147</strain>
    </source>
</reference>
<dbReference type="InterPro" id="IPR001683">
    <property type="entry name" value="PX_dom"/>
</dbReference>
<gene>
    <name evidence="2" type="ORF">BGZ65_010991</name>
</gene>
<organism evidence="2 3">
    <name type="scientific">Modicella reniformis</name>
    <dbReference type="NCBI Taxonomy" id="1440133"/>
    <lineage>
        <taxon>Eukaryota</taxon>
        <taxon>Fungi</taxon>
        <taxon>Fungi incertae sedis</taxon>
        <taxon>Mucoromycota</taxon>
        <taxon>Mortierellomycotina</taxon>
        <taxon>Mortierellomycetes</taxon>
        <taxon>Mortierellales</taxon>
        <taxon>Mortierellaceae</taxon>
        <taxon>Modicella</taxon>
    </lineage>
</organism>
<dbReference type="InterPro" id="IPR036871">
    <property type="entry name" value="PX_dom_sf"/>
</dbReference>
<dbReference type="Proteomes" id="UP000749646">
    <property type="component" value="Unassembled WGS sequence"/>
</dbReference>
<evidence type="ECO:0000313" key="2">
    <source>
        <dbReference type="EMBL" id="KAF9993472.1"/>
    </source>
</evidence>
<dbReference type="EMBL" id="JAAAHW010001830">
    <property type="protein sequence ID" value="KAF9993472.1"/>
    <property type="molecule type" value="Genomic_DNA"/>
</dbReference>
<comment type="caution">
    <text evidence="2">The sequence shown here is derived from an EMBL/GenBank/DDBJ whole genome shotgun (WGS) entry which is preliminary data.</text>
</comment>
<sequence>MDIKSRHMNTTNNTPISVTVNGTDLESKGGAGVSVMTSGVHEESPALRRASSKLDLFKKTTLPKRGKTKGGSKFATISTVWSSSRSTLAGRAAMDLNHFEKASPAEESNDTMEFTISEQHEIVDSERERDVAYAVRAEGVSNIILITRRISDFLEFDEKVRIQFPKCRPQLPLLDDRRKSFLVTTRQFFFPRKNIGEKLEAYLRKVASHEPLRSSAIFQEFLAVSQEGDLVYSKEQPQHLVRFSSNQESKSNVNL</sequence>
<evidence type="ECO:0000313" key="3">
    <source>
        <dbReference type="Proteomes" id="UP000749646"/>
    </source>
</evidence>
<proteinExistence type="predicted"/>
<accession>A0A9P6MDA8</accession>
<dbReference type="Gene3D" id="3.30.1520.10">
    <property type="entry name" value="Phox-like domain"/>
    <property type="match status" value="1"/>
</dbReference>
<feature type="domain" description="PX" evidence="1">
    <location>
        <begin position="144"/>
        <end position="224"/>
    </location>
</feature>
<dbReference type="CDD" id="cd06093">
    <property type="entry name" value="PX_domain"/>
    <property type="match status" value="1"/>
</dbReference>
<keyword evidence="3" id="KW-1185">Reference proteome</keyword>
<feature type="non-terminal residue" evidence="2">
    <location>
        <position position="1"/>
    </location>
</feature>
<dbReference type="SUPFAM" id="SSF64268">
    <property type="entry name" value="PX domain"/>
    <property type="match status" value="1"/>
</dbReference>
<dbReference type="AlphaFoldDB" id="A0A9P6MDA8"/>
<name>A0A9P6MDA8_9FUNG</name>
<dbReference type="OrthoDB" id="10265600at2759"/>
<protein>
    <recommendedName>
        <fullName evidence="1">PX domain-containing protein</fullName>
    </recommendedName>
</protein>